<accession>A0A6G1EAW7</accession>
<name>A0A6G1EAW7_9ORYZ</name>
<comment type="caution">
    <text evidence="1">The sequence shown here is derived from an EMBL/GenBank/DDBJ whole genome shotgun (WGS) entry which is preliminary data.</text>
</comment>
<dbReference type="OrthoDB" id="289038at2759"/>
<evidence type="ECO:0000313" key="1">
    <source>
        <dbReference type="EMBL" id="KAF0921920.1"/>
    </source>
</evidence>
<protein>
    <submittedName>
        <fullName evidence="1">Uncharacterized protein</fullName>
    </submittedName>
</protein>
<reference evidence="1 2" key="1">
    <citation type="submission" date="2019-11" db="EMBL/GenBank/DDBJ databases">
        <title>Whole genome sequence of Oryza granulata.</title>
        <authorList>
            <person name="Li W."/>
        </authorList>
    </citation>
    <scope>NUCLEOTIDE SEQUENCE [LARGE SCALE GENOMIC DNA]</scope>
    <source>
        <strain evidence="2">cv. Menghai</strain>
        <tissue evidence="1">Leaf</tissue>
    </source>
</reference>
<evidence type="ECO:0000313" key="2">
    <source>
        <dbReference type="Proteomes" id="UP000479710"/>
    </source>
</evidence>
<dbReference type="AlphaFoldDB" id="A0A6G1EAW7"/>
<proteinExistence type="predicted"/>
<gene>
    <name evidence="1" type="ORF">E2562_020529</name>
</gene>
<dbReference type="EMBL" id="SPHZ02000004">
    <property type="protein sequence ID" value="KAF0921920.1"/>
    <property type="molecule type" value="Genomic_DNA"/>
</dbReference>
<keyword evidence="2" id="KW-1185">Reference proteome</keyword>
<organism evidence="1 2">
    <name type="scientific">Oryza meyeriana var. granulata</name>
    <dbReference type="NCBI Taxonomy" id="110450"/>
    <lineage>
        <taxon>Eukaryota</taxon>
        <taxon>Viridiplantae</taxon>
        <taxon>Streptophyta</taxon>
        <taxon>Embryophyta</taxon>
        <taxon>Tracheophyta</taxon>
        <taxon>Spermatophyta</taxon>
        <taxon>Magnoliopsida</taxon>
        <taxon>Liliopsida</taxon>
        <taxon>Poales</taxon>
        <taxon>Poaceae</taxon>
        <taxon>BOP clade</taxon>
        <taxon>Oryzoideae</taxon>
        <taxon>Oryzeae</taxon>
        <taxon>Oryzinae</taxon>
        <taxon>Oryza</taxon>
        <taxon>Oryza meyeriana</taxon>
    </lineage>
</organism>
<sequence length="87" mass="10187">MSEESSPFRSSLGKDGHYFDLVDFSRIKGFNVPDCMTIGHFKSPDRFNFSQWKLTEKFGTPVQCQRLWLKQTMNTRFTNNHNFCGVD</sequence>
<dbReference type="Proteomes" id="UP000479710">
    <property type="component" value="Unassembled WGS sequence"/>
</dbReference>